<keyword evidence="9 10" id="KW-0998">Cell outer membrane</keyword>
<evidence type="ECO:0000256" key="2">
    <source>
        <dbReference type="ARBA" id="ARBA00009810"/>
    </source>
</evidence>
<evidence type="ECO:0000256" key="5">
    <source>
        <dbReference type="ARBA" id="ARBA00022692"/>
    </source>
</evidence>
<evidence type="ECO:0000313" key="16">
    <source>
        <dbReference type="Proteomes" id="UP001596001"/>
    </source>
</evidence>
<reference evidence="16" key="1">
    <citation type="journal article" date="2019" name="Int. J. Syst. Evol. Microbiol.">
        <title>The Global Catalogue of Microorganisms (GCM) 10K type strain sequencing project: providing services to taxonomists for standard genome sequencing and annotation.</title>
        <authorList>
            <consortium name="The Broad Institute Genomics Platform"/>
            <consortium name="The Broad Institute Genome Sequencing Center for Infectious Disease"/>
            <person name="Wu L."/>
            <person name="Ma J."/>
        </authorList>
    </citation>
    <scope>NUCLEOTIDE SEQUENCE [LARGE SCALE GENOMIC DNA]</scope>
    <source>
        <strain evidence="16">CCUG 49452</strain>
    </source>
</reference>
<dbReference type="InterPro" id="IPR037066">
    <property type="entry name" value="Plug_dom_sf"/>
</dbReference>
<evidence type="ECO:0000256" key="1">
    <source>
        <dbReference type="ARBA" id="ARBA00004571"/>
    </source>
</evidence>
<evidence type="ECO:0000256" key="7">
    <source>
        <dbReference type="ARBA" id="ARBA00023136"/>
    </source>
</evidence>
<gene>
    <name evidence="15" type="ORF">ACFO6X_13625</name>
</gene>
<name>A0ABV9QEK5_9BURK</name>
<evidence type="ECO:0000256" key="11">
    <source>
        <dbReference type="RuleBase" id="RU003357"/>
    </source>
</evidence>
<keyword evidence="8 15" id="KW-0675">Receptor</keyword>
<keyword evidence="12" id="KW-0732">Signal</keyword>
<evidence type="ECO:0000259" key="13">
    <source>
        <dbReference type="Pfam" id="PF00593"/>
    </source>
</evidence>
<dbReference type="Proteomes" id="UP001596001">
    <property type="component" value="Unassembled WGS sequence"/>
</dbReference>
<comment type="similarity">
    <text evidence="2 10 11">Belongs to the TonB-dependent receptor family.</text>
</comment>
<keyword evidence="6 11" id="KW-0798">TonB box</keyword>
<dbReference type="PROSITE" id="PS52016">
    <property type="entry name" value="TONB_DEPENDENT_REC_3"/>
    <property type="match status" value="1"/>
</dbReference>
<organism evidence="15 16">
    <name type="scientific">Giesbergeria sinuosa</name>
    <dbReference type="NCBI Taxonomy" id="80883"/>
    <lineage>
        <taxon>Bacteria</taxon>
        <taxon>Pseudomonadati</taxon>
        <taxon>Pseudomonadota</taxon>
        <taxon>Betaproteobacteria</taxon>
        <taxon>Burkholderiales</taxon>
        <taxon>Comamonadaceae</taxon>
        <taxon>Giesbergeria</taxon>
    </lineage>
</organism>
<evidence type="ECO:0000256" key="10">
    <source>
        <dbReference type="PROSITE-ProRule" id="PRU01360"/>
    </source>
</evidence>
<keyword evidence="3 10" id="KW-0813">Transport</keyword>
<evidence type="ECO:0000256" key="9">
    <source>
        <dbReference type="ARBA" id="ARBA00023237"/>
    </source>
</evidence>
<protein>
    <submittedName>
        <fullName evidence="15">TonB-dependent receptor domain-containing protein</fullName>
    </submittedName>
</protein>
<dbReference type="Gene3D" id="2.40.170.20">
    <property type="entry name" value="TonB-dependent receptor, beta-barrel domain"/>
    <property type="match status" value="1"/>
</dbReference>
<feature type="chain" id="PRO_5047382015" evidence="12">
    <location>
        <begin position="35"/>
        <end position="698"/>
    </location>
</feature>
<feature type="domain" description="TonB-dependent receptor-like beta-barrel" evidence="13">
    <location>
        <begin position="287"/>
        <end position="667"/>
    </location>
</feature>
<dbReference type="InterPro" id="IPR039426">
    <property type="entry name" value="TonB-dep_rcpt-like"/>
</dbReference>
<dbReference type="Gene3D" id="2.170.130.10">
    <property type="entry name" value="TonB-dependent receptor, plug domain"/>
    <property type="match status" value="1"/>
</dbReference>
<evidence type="ECO:0000256" key="4">
    <source>
        <dbReference type="ARBA" id="ARBA00022452"/>
    </source>
</evidence>
<feature type="signal peptide" evidence="12">
    <location>
        <begin position="1"/>
        <end position="34"/>
    </location>
</feature>
<dbReference type="EMBL" id="JBHSHJ010000013">
    <property type="protein sequence ID" value="MFC4790021.1"/>
    <property type="molecule type" value="Genomic_DNA"/>
</dbReference>
<dbReference type="PANTHER" id="PTHR30069">
    <property type="entry name" value="TONB-DEPENDENT OUTER MEMBRANE RECEPTOR"/>
    <property type="match status" value="1"/>
</dbReference>
<evidence type="ECO:0000256" key="6">
    <source>
        <dbReference type="ARBA" id="ARBA00023077"/>
    </source>
</evidence>
<evidence type="ECO:0000256" key="8">
    <source>
        <dbReference type="ARBA" id="ARBA00023170"/>
    </source>
</evidence>
<dbReference type="Pfam" id="PF07715">
    <property type="entry name" value="Plug"/>
    <property type="match status" value="1"/>
</dbReference>
<dbReference type="InterPro" id="IPR012910">
    <property type="entry name" value="Plug_dom"/>
</dbReference>
<keyword evidence="4 10" id="KW-1134">Transmembrane beta strand</keyword>
<keyword evidence="16" id="KW-1185">Reference proteome</keyword>
<evidence type="ECO:0000256" key="3">
    <source>
        <dbReference type="ARBA" id="ARBA00022448"/>
    </source>
</evidence>
<dbReference type="InterPro" id="IPR036942">
    <property type="entry name" value="Beta-barrel_TonB_sf"/>
</dbReference>
<dbReference type="SUPFAM" id="SSF56935">
    <property type="entry name" value="Porins"/>
    <property type="match status" value="1"/>
</dbReference>
<accession>A0ABV9QEK5</accession>
<feature type="domain" description="TonB-dependent receptor plug" evidence="14">
    <location>
        <begin position="62"/>
        <end position="166"/>
    </location>
</feature>
<dbReference type="Pfam" id="PF00593">
    <property type="entry name" value="TonB_dep_Rec_b-barrel"/>
    <property type="match status" value="1"/>
</dbReference>
<proteinExistence type="inferred from homology"/>
<comment type="subcellular location">
    <subcellularLocation>
        <location evidence="1 10">Cell outer membrane</location>
        <topology evidence="1 10">Multi-pass membrane protein</topology>
    </subcellularLocation>
</comment>
<sequence length="698" mass="75756">MSSSAFFKFSPPMRLQPLACAVAWMVGAVGTAHAQSQPVSTPPAAVLPDVTVSASGLQQTSSDMTMPVSVLEGDALVQQRQSNLGETLDGEPGIHSSHFGAGASRPIIRGMDGPRVRLLSDGAPIHDASTISPDHAVVADPLLATQIEVLRGPAALIHGGGAIGGVVNVLDGKVPTAVPAKGYEGSAELRASSATHERAGAFSLTGGAGNIAIHLEGSQGQADDYRVGRGWSSGRKVEGSFNDTDSASLGVSWVGERGYLGLAYSRQNAYYGLPGHNHSDEGCHVHGLHLHCGSHGAALEHDDEHDHDHGEEHGVPVVDLRSERVDVRGELRNPLPGFSALRLRAGKTDYRHHEVEEGTIATTFRNQAHDARVELQHLPIAGWRGLLGMQVSQRRFEAEGEEAYIQPTDTRTQGVFLLEEYRWDRWRFEAALRHERQTVLAAGSGLDASHHGTSVALGAVWKLVPGYQLTASWSHAKRLPTAEELYARGLHMATRTYELGNASLRTETAQNIDLGLRKTAGDTTFDVSIFHNRVKNYIYGRTVDELDGLQLLQYSQQDATLTGLEGRLHQRLHRHWGVTLFGDVVRARLEGGNLLPRIPAARLGARLEGQWQAWQGHAEWVQVARQTRVAAFESPTPGYGMLHLGLSYHARTSSGQPWQVYLRARNLNDRLAYAHTSFIKEAAPLAGRNVTVGVRMDF</sequence>
<dbReference type="PANTHER" id="PTHR30069:SF40">
    <property type="entry name" value="TONB-DEPENDENT RECEPTOR NMB0964-RELATED"/>
    <property type="match status" value="1"/>
</dbReference>
<dbReference type="InterPro" id="IPR000531">
    <property type="entry name" value="Beta-barrel_TonB"/>
</dbReference>
<comment type="caution">
    <text evidence="15">The sequence shown here is derived from an EMBL/GenBank/DDBJ whole genome shotgun (WGS) entry which is preliminary data.</text>
</comment>
<keyword evidence="7 10" id="KW-0472">Membrane</keyword>
<evidence type="ECO:0000313" key="15">
    <source>
        <dbReference type="EMBL" id="MFC4790021.1"/>
    </source>
</evidence>
<keyword evidence="5 10" id="KW-0812">Transmembrane</keyword>
<evidence type="ECO:0000259" key="14">
    <source>
        <dbReference type="Pfam" id="PF07715"/>
    </source>
</evidence>
<evidence type="ECO:0000256" key="12">
    <source>
        <dbReference type="SAM" id="SignalP"/>
    </source>
</evidence>